<dbReference type="EMBL" id="WTUX01000014">
    <property type="protein sequence ID" value="MZR13732.1"/>
    <property type="molecule type" value="Genomic_DNA"/>
</dbReference>
<name>A0A845M3D8_9RHOB</name>
<keyword evidence="3" id="KW-1185">Reference proteome</keyword>
<organism evidence="2 3">
    <name type="scientific">Maritimibacter harenae</name>
    <dbReference type="NCBI Taxonomy" id="2606218"/>
    <lineage>
        <taxon>Bacteria</taxon>
        <taxon>Pseudomonadati</taxon>
        <taxon>Pseudomonadota</taxon>
        <taxon>Alphaproteobacteria</taxon>
        <taxon>Rhodobacterales</taxon>
        <taxon>Roseobacteraceae</taxon>
        <taxon>Maritimibacter</taxon>
    </lineage>
</organism>
<evidence type="ECO:0000313" key="3">
    <source>
        <dbReference type="Proteomes" id="UP000467322"/>
    </source>
</evidence>
<evidence type="ECO:0000313" key="2">
    <source>
        <dbReference type="EMBL" id="MZR13732.1"/>
    </source>
</evidence>
<reference evidence="2 3" key="1">
    <citation type="submission" date="2019-12" db="EMBL/GenBank/DDBJ databases">
        <title>Maritimibacter sp. nov. sp. isolated from sea sand.</title>
        <authorList>
            <person name="Kim J."/>
            <person name="Jeong S.E."/>
            <person name="Jung H.S."/>
            <person name="Jeon C.O."/>
        </authorList>
    </citation>
    <scope>NUCLEOTIDE SEQUENCE [LARGE SCALE GENOMIC DNA]</scope>
    <source>
        <strain evidence="2 3">DP07</strain>
    </source>
</reference>
<gene>
    <name evidence="2" type="ORF">GQE99_11965</name>
</gene>
<accession>A0A845M3D8</accession>
<feature type="region of interest" description="Disordered" evidence="1">
    <location>
        <begin position="21"/>
        <end position="42"/>
    </location>
</feature>
<dbReference type="Proteomes" id="UP000467322">
    <property type="component" value="Unassembled WGS sequence"/>
</dbReference>
<feature type="compositionally biased region" description="Basic and acidic residues" evidence="1">
    <location>
        <begin position="21"/>
        <end position="33"/>
    </location>
</feature>
<proteinExistence type="predicted"/>
<dbReference type="AlphaFoldDB" id="A0A845M3D8"/>
<evidence type="ECO:0000256" key="1">
    <source>
        <dbReference type="SAM" id="MobiDB-lite"/>
    </source>
</evidence>
<sequence>MTRDELIAEVEFLRAALERTGVRTREAQKRPDETNENPASASEAVAAEIIERIEAWVGSHAQAVSWYETQPLPSFDNISAAELVRQGRGAAVKAYIKRIAEGGYS</sequence>
<protein>
    <submittedName>
        <fullName evidence="2">DUF2384 domain-containing protein</fullName>
    </submittedName>
</protein>
<comment type="caution">
    <text evidence="2">The sequence shown here is derived from an EMBL/GenBank/DDBJ whole genome shotgun (WGS) entry which is preliminary data.</text>
</comment>